<dbReference type="SUPFAM" id="SSF48264">
    <property type="entry name" value="Cytochrome P450"/>
    <property type="match status" value="1"/>
</dbReference>
<dbReference type="PROSITE" id="PS00086">
    <property type="entry name" value="CYTOCHROME_P450"/>
    <property type="match status" value="1"/>
</dbReference>
<comment type="caution">
    <text evidence="3">The sequence shown here is derived from an EMBL/GenBank/DDBJ whole genome shotgun (WGS) entry which is preliminary data.</text>
</comment>
<evidence type="ECO:0000313" key="4">
    <source>
        <dbReference type="Proteomes" id="UP001500689"/>
    </source>
</evidence>
<dbReference type="InterPro" id="IPR036396">
    <property type="entry name" value="Cyt_P450_sf"/>
</dbReference>
<evidence type="ECO:0000256" key="1">
    <source>
        <dbReference type="ARBA" id="ARBA00010617"/>
    </source>
</evidence>
<dbReference type="Gene3D" id="1.10.630.10">
    <property type="entry name" value="Cytochrome P450"/>
    <property type="match status" value="1"/>
</dbReference>
<keyword evidence="2" id="KW-0503">Monooxygenase</keyword>
<keyword evidence="2" id="KW-0479">Metal-binding</keyword>
<dbReference type="CDD" id="cd11030">
    <property type="entry name" value="CYP105-like"/>
    <property type="match status" value="1"/>
</dbReference>
<name>A0ABP6XT15_9PSEU</name>
<dbReference type="InterPro" id="IPR017972">
    <property type="entry name" value="Cyt_P450_CS"/>
</dbReference>
<dbReference type="EMBL" id="BAAAZN010000016">
    <property type="protein sequence ID" value="GAA3569608.1"/>
    <property type="molecule type" value="Genomic_DNA"/>
</dbReference>
<gene>
    <name evidence="3" type="ORF">GCM10022222_62170</name>
</gene>
<proteinExistence type="inferred from homology"/>
<keyword evidence="2" id="KW-0408">Iron</keyword>
<sequence length="402" mass="44695">MTETTGRAGLEFPLRRECPFAPPPDYRRIREEHPVQQVRLGGTRRAWVVSRHEHVRAVLTDQRHFTANRQHPEFPSQVPIGEARPGDVRPLLSLDGAEHNRARRGVLSEFTFRQLEGLRPRSQQIVDARIDALLAAGKPADLVEQVSLPVPSLVICELLGVPYADHAYFEAKTLTLLRRTTSHEQRRATFGEVSAYLTELIAKKETDPQDDLLSRQIAKRRAEGSYRPDELTALALLLLVAGHETTANMISLSVLALLADPARRAAAFAGPGSIQATVEELLRYFTIIDIIPRLCVADTEIGGVPVRAGDGVLVLAHAANRDPRVFSEPDVFDAGRGGRQHLAFGFGPHQCLGQNLARMELEIVLETLFRRVPQVRPADDPEALPFKDDAVIFGLYRLPVTW</sequence>
<dbReference type="Proteomes" id="UP001500689">
    <property type="component" value="Unassembled WGS sequence"/>
</dbReference>
<dbReference type="PRINTS" id="PR00359">
    <property type="entry name" value="BP450"/>
</dbReference>
<keyword evidence="2" id="KW-0349">Heme</keyword>
<dbReference type="Pfam" id="PF00067">
    <property type="entry name" value="p450"/>
    <property type="match status" value="1"/>
</dbReference>
<accession>A0ABP6XT15</accession>
<dbReference type="PANTHER" id="PTHR46696:SF1">
    <property type="entry name" value="CYTOCHROME P450 YJIB-RELATED"/>
    <property type="match status" value="1"/>
</dbReference>
<reference evidence="4" key="1">
    <citation type="journal article" date="2019" name="Int. J. Syst. Evol. Microbiol.">
        <title>The Global Catalogue of Microorganisms (GCM) 10K type strain sequencing project: providing services to taxonomists for standard genome sequencing and annotation.</title>
        <authorList>
            <consortium name="The Broad Institute Genomics Platform"/>
            <consortium name="The Broad Institute Genome Sequencing Center for Infectious Disease"/>
            <person name="Wu L."/>
            <person name="Ma J."/>
        </authorList>
    </citation>
    <scope>NUCLEOTIDE SEQUENCE [LARGE SCALE GENOMIC DNA]</scope>
    <source>
        <strain evidence="4">JCM 16898</strain>
    </source>
</reference>
<evidence type="ECO:0000256" key="2">
    <source>
        <dbReference type="RuleBase" id="RU000461"/>
    </source>
</evidence>
<dbReference type="PRINTS" id="PR00385">
    <property type="entry name" value="P450"/>
</dbReference>
<dbReference type="InterPro" id="IPR001128">
    <property type="entry name" value="Cyt_P450"/>
</dbReference>
<evidence type="ECO:0000313" key="3">
    <source>
        <dbReference type="EMBL" id="GAA3569608.1"/>
    </source>
</evidence>
<keyword evidence="4" id="KW-1185">Reference proteome</keyword>
<organism evidence="3 4">
    <name type="scientific">Amycolatopsis ultiminotia</name>
    <dbReference type="NCBI Taxonomy" id="543629"/>
    <lineage>
        <taxon>Bacteria</taxon>
        <taxon>Bacillati</taxon>
        <taxon>Actinomycetota</taxon>
        <taxon>Actinomycetes</taxon>
        <taxon>Pseudonocardiales</taxon>
        <taxon>Pseudonocardiaceae</taxon>
        <taxon>Amycolatopsis</taxon>
    </lineage>
</organism>
<comment type="similarity">
    <text evidence="1 2">Belongs to the cytochrome P450 family.</text>
</comment>
<dbReference type="InterPro" id="IPR002397">
    <property type="entry name" value="Cyt_P450_B"/>
</dbReference>
<dbReference type="PANTHER" id="PTHR46696">
    <property type="entry name" value="P450, PUTATIVE (EUROFUNG)-RELATED"/>
    <property type="match status" value="1"/>
</dbReference>
<protein>
    <submittedName>
        <fullName evidence="3">Cytochrome P450</fullName>
    </submittedName>
</protein>
<keyword evidence="2" id="KW-0560">Oxidoreductase</keyword>
<dbReference type="RefSeq" id="WP_344866212.1">
    <property type="nucleotide sequence ID" value="NZ_BAAAZN010000016.1"/>
</dbReference>